<reference evidence="1 2" key="1">
    <citation type="journal article" date="2014" name="Genome Announc.">
        <title>Draft Genome Sequence of the Agar-Degrading Bacterium Catenovulum sp. Strain DS-2, Isolated from Intestines of Haliotis diversicolor.</title>
        <authorList>
            <person name="Shan D."/>
            <person name="Li X."/>
            <person name="Gu Z."/>
            <person name="Wei G."/>
            <person name="Gao Z."/>
            <person name="Shao Z."/>
        </authorList>
    </citation>
    <scope>NUCLEOTIDE SEQUENCE [LARGE SCALE GENOMIC DNA]</scope>
    <source>
        <strain evidence="1 2">DS-2</strain>
    </source>
</reference>
<proteinExistence type="predicted"/>
<dbReference type="GO" id="GO:0002143">
    <property type="term" value="P:tRNA wobble position uridine thiolation"/>
    <property type="evidence" value="ECO:0007669"/>
    <property type="project" value="InterPro"/>
</dbReference>
<organism evidence="1 2">
    <name type="scientific">Catenovulum agarivorans DS-2</name>
    <dbReference type="NCBI Taxonomy" id="1328313"/>
    <lineage>
        <taxon>Bacteria</taxon>
        <taxon>Pseudomonadati</taxon>
        <taxon>Pseudomonadota</taxon>
        <taxon>Gammaproteobacteria</taxon>
        <taxon>Alteromonadales</taxon>
        <taxon>Alteromonadaceae</taxon>
        <taxon>Catenovulum</taxon>
    </lineage>
</organism>
<dbReference type="SUPFAM" id="SSF75169">
    <property type="entry name" value="DsrEFH-like"/>
    <property type="match status" value="1"/>
</dbReference>
<dbReference type="RefSeq" id="WP_035014199.1">
    <property type="nucleotide sequence ID" value="NZ_ARZY01000012.1"/>
</dbReference>
<dbReference type="InterPro" id="IPR007215">
    <property type="entry name" value="Sulphur_relay_TusB/DsrH"/>
</dbReference>
<protein>
    <submittedName>
        <fullName evidence="1">Uncharacterized protein</fullName>
    </submittedName>
</protein>
<gene>
    <name evidence="1" type="ORF">DS2_07938</name>
</gene>
<dbReference type="Pfam" id="PF04077">
    <property type="entry name" value="DsrH"/>
    <property type="match status" value="1"/>
</dbReference>
<keyword evidence="2" id="KW-1185">Reference proteome</keyword>
<dbReference type="OrthoDB" id="6292594at2"/>
<dbReference type="STRING" id="1328313.DS2_07938"/>
<dbReference type="Proteomes" id="UP000019276">
    <property type="component" value="Unassembled WGS sequence"/>
</dbReference>
<dbReference type="Gene3D" id="3.40.1260.10">
    <property type="entry name" value="DsrEFH-like"/>
    <property type="match status" value="1"/>
</dbReference>
<evidence type="ECO:0000313" key="1">
    <source>
        <dbReference type="EMBL" id="EWH10387.1"/>
    </source>
</evidence>
<dbReference type="InterPro" id="IPR027396">
    <property type="entry name" value="DsrEFH-like"/>
</dbReference>
<dbReference type="AlphaFoldDB" id="W7QN60"/>
<accession>W7QN60</accession>
<name>W7QN60_9ALTE</name>
<sequence length="95" mass="10912">MPSPLLTVKQVLRVPELVKLASLNNYTILFQQDGCYNLLKAEMSQLKQCYILADDAQARGLSVYQQANQTWLSTLEWVELTVKHQPIIQYNLNSE</sequence>
<dbReference type="EMBL" id="ARZY01000012">
    <property type="protein sequence ID" value="EWH10387.1"/>
    <property type="molecule type" value="Genomic_DNA"/>
</dbReference>
<comment type="caution">
    <text evidence="1">The sequence shown here is derived from an EMBL/GenBank/DDBJ whole genome shotgun (WGS) entry which is preliminary data.</text>
</comment>
<dbReference type="GO" id="GO:0005737">
    <property type="term" value="C:cytoplasm"/>
    <property type="evidence" value="ECO:0007669"/>
    <property type="project" value="InterPro"/>
</dbReference>
<evidence type="ECO:0000313" key="2">
    <source>
        <dbReference type="Proteomes" id="UP000019276"/>
    </source>
</evidence>